<dbReference type="EMBL" id="CP091092">
    <property type="protein sequence ID" value="WFN37544.1"/>
    <property type="molecule type" value="Genomic_DNA"/>
</dbReference>
<dbReference type="InterPro" id="IPR005845">
    <property type="entry name" value="A-D-PHexomutase_a/b/a-II"/>
</dbReference>
<proteinExistence type="inferred from homology"/>
<evidence type="ECO:0000259" key="10">
    <source>
        <dbReference type="Pfam" id="PF02880"/>
    </source>
</evidence>
<dbReference type="CDD" id="cd03087">
    <property type="entry name" value="PGM_like1"/>
    <property type="match status" value="1"/>
</dbReference>
<evidence type="ECO:0000259" key="8">
    <source>
        <dbReference type="Pfam" id="PF02878"/>
    </source>
</evidence>
<name>A0AAF0FS82_9EURY</name>
<evidence type="ECO:0000256" key="1">
    <source>
        <dbReference type="ARBA" id="ARBA00001946"/>
    </source>
</evidence>
<dbReference type="InterPro" id="IPR005843">
    <property type="entry name" value="A-D-PHexomutase_C"/>
</dbReference>
<dbReference type="Pfam" id="PF02879">
    <property type="entry name" value="PGM_PMM_II"/>
    <property type="match status" value="1"/>
</dbReference>
<dbReference type="KEGG" id="manq:L1994_03920"/>
<dbReference type="GO" id="GO:0005975">
    <property type="term" value="P:carbohydrate metabolic process"/>
    <property type="evidence" value="ECO:0007669"/>
    <property type="project" value="InterPro"/>
</dbReference>
<evidence type="ECO:0000256" key="3">
    <source>
        <dbReference type="ARBA" id="ARBA00022553"/>
    </source>
</evidence>
<dbReference type="Pfam" id="PF02880">
    <property type="entry name" value="PGM_PMM_III"/>
    <property type="match status" value="1"/>
</dbReference>
<dbReference type="InterPro" id="IPR005844">
    <property type="entry name" value="A-D-PHexomutase_a/b/a-I"/>
</dbReference>
<dbReference type="Proteomes" id="UP001218895">
    <property type="component" value="Chromosome"/>
</dbReference>
<dbReference type="GO" id="GO:0046872">
    <property type="term" value="F:metal ion binding"/>
    <property type="evidence" value="ECO:0007669"/>
    <property type="project" value="UniProtKB-KW"/>
</dbReference>
<dbReference type="InterPro" id="IPR036900">
    <property type="entry name" value="A-D-PHexomutase_C_sf"/>
</dbReference>
<accession>A0AAF0FS82</accession>
<dbReference type="PRINTS" id="PR00509">
    <property type="entry name" value="PGMPMM"/>
</dbReference>
<feature type="domain" description="Alpha-D-phosphohexomutase alpha/beta/alpha" evidence="10">
    <location>
        <begin position="262"/>
        <end position="372"/>
    </location>
</feature>
<dbReference type="SUPFAM" id="SSF53738">
    <property type="entry name" value="Phosphoglucomutase, first 3 domains"/>
    <property type="match status" value="3"/>
</dbReference>
<dbReference type="GO" id="GO:0008966">
    <property type="term" value="F:phosphoglucosamine mutase activity"/>
    <property type="evidence" value="ECO:0007669"/>
    <property type="project" value="UniProtKB-EC"/>
</dbReference>
<feature type="domain" description="Alpha-D-phosphohexomutase C-terminal" evidence="7">
    <location>
        <begin position="388"/>
        <end position="446"/>
    </location>
</feature>
<dbReference type="PANTHER" id="PTHR43771">
    <property type="entry name" value="PHOSPHOMANNOMUTASE"/>
    <property type="match status" value="1"/>
</dbReference>
<dbReference type="Pfam" id="PF02878">
    <property type="entry name" value="PGM_PMM_I"/>
    <property type="match status" value="1"/>
</dbReference>
<evidence type="ECO:0000256" key="5">
    <source>
        <dbReference type="ARBA" id="ARBA00022842"/>
    </source>
</evidence>
<evidence type="ECO:0000259" key="7">
    <source>
        <dbReference type="Pfam" id="PF00408"/>
    </source>
</evidence>
<dbReference type="Gene3D" id="3.30.310.50">
    <property type="entry name" value="Alpha-D-phosphohexomutase, C-terminal domain"/>
    <property type="match status" value="1"/>
</dbReference>
<feature type="domain" description="Alpha-D-phosphohexomutase alpha/beta/alpha" evidence="9">
    <location>
        <begin position="156"/>
        <end position="253"/>
    </location>
</feature>
<dbReference type="RefSeq" id="WP_278100384.1">
    <property type="nucleotide sequence ID" value="NZ_CP091092.1"/>
</dbReference>
<evidence type="ECO:0000256" key="6">
    <source>
        <dbReference type="ARBA" id="ARBA00023235"/>
    </source>
</evidence>
<evidence type="ECO:0000256" key="4">
    <source>
        <dbReference type="ARBA" id="ARBA00022723"/>
    </source>
</evidence>
<keyword evidence="3" id="KW-0597">Phosphoprotein</keyword>
<dbReference type="Pfam" id="PF00408">
    <property type="entry name" value="PGM_PMM_IV"/>
    <property type="match status" value="1"/>
</dbReference>
<keyword evidence="6 11" id="KW-0413">Isomerase</keyword>
<dbReference type="InterPro" id="IPR005846">
    <property type="entry name" value="A-D-PHexomutase_a/b/a-III"/>
</dbReference>
<feature type="domain" description="Alpha-D-phosphohexomutase alpha/beta/alpha" evidence="8">
    <location>
        <begin position="8"/>
        <end position="136"/>
    </location>
</feature>
<dbReference type="NCBIfam" id="TIGR03990">
    <property type="entry name" value="Arch_GlmM"/>
    <property type="match status" value="1"/>
</dbReference>
<keyword evidence="4" id="KW-0479">Metal-binding</keyword>
<dbReference type="Gene3D" id="3.40.120.10">
    <property type="entry name" value="Alpha-D-Glucose-1,6-Bisphosphate, subunit A, domain 3"/>
    <property type="match status" value="3"/>
</dbReference>
<reference evidence="11" key="1">
    <citation type="submission" date="2022-01" db="EMBL/GenBank/DDBJ databases">
        <title>Complete genome of Methanomicrobium antiquum DSM 21220.</title>
        <authorList>
            <person name="Chen S.-C."/>
            <person name="You Y.-T."/>
            <person name="Zhou Y.-Z."/>
            <person name="Lai M.-C."/>
        </authorList>
    </citation>
    <scope>NUCLEOTIDE SEQUENCE</scope>
    <source>
        <strain evidence="11">DSM 21220</strain>
    </source>
</reference>
<keyword evidence="12" id="KW-1185">Reference proteome</keyword>
<dbReference type="FunFam" id="3.40.120.10:FF:000001">
    <property type="entry name" value="Phosphoglucosamine mutase"/>
    <property type="match status" value="1"/>
</dbReference>
<dbReference type="SUPFAM" id="SSF55957">
    <property type="entry name" value="Phosphoglucomutase, C-terminal domain"/>
    <property type="match status" value="1"/>
</dbReference>
<gene>
    <name evidence="11" type="primary">glmM</name>
    <name evidence="11" type="ORF">L1994_03920</name>
</gene>
<evidence type="ECO:0000313" key="12">
    <source>
        <dbReference type="Proteomes" id="UP001218895"/>
    </source>
</evidence>
<dbReference type="EC" id="5.4.2.10" evidence="11"/>
<organism evidence="11 12">
    <name type="scientific">Methanomicrobium antiquum</name>
    <dbReference type="NCBI Taxonomy" id="487686"/>
    <lineage>
        <taxon>Archaea</taxon>
        <taxon>Methanobacteriati</taxon>
        <taxon>Methanobacteriota</taxon>
        <taxon>Stenosarchaea group</taxon>
        <taxon>Methanomicrobia</taxon>
        <taxon>Methanomicrobiales</taxon>
        <taxon>Methanomicrobiaceae</taxon>
        <taxon>Methanomicrobium</taxon>
    </lineage>
</organism>
<sequence>MSEKQLKKQLFGTNGVRGVIGESMNPQLVLKIGLSLGAMRQGTVAVGMDTRTSGPALINALKSGLISAGCNVVDVGILPTPALQYLVKKHFDAGAMITASHNPPEYNGVKLIDTDGTEMDDEQTIMLENILFSESFKVQEWSNAGTETQSHGMINEYIDEVAAQYPSLISDMTISADPGSGPACLTTPLILSKLGCKVHTINGRCDGTFPGRLPEPSVEGLKGLSELVISTNSAFGVAHDGDADRAVFVDDNGEYLEENDEFALMQRYFCKDSVNGVVVTPVSTSRIVEDIAKETNCRVVYTKVGSIYVARKMLELKAKGENVLFGGEGNGGLIFPNFQHCRDGGMSAAAMVALLTSEGKKLSELRKELPKRHMLRDKVFTENPEGVLKKIKSVFSNEMVDETDGIRINRDDSWALLRPSGTEPFMRLFVEANDKEKAEKFCNEIKNSISF</sequence>
<dbReference type="AlphaFoldDB" id="A0AAF0FS82"/>
<comment type="cofactor">
    <cofactor evidence="1">
        <name>Mg(2+)</name>
        <dbReference type="ChEBI" id="CHEBI:18420"/>
    </cofactor>
</comment>
<evidence type="ECO:0000313" key="11">
    <source>
        <dbReference type="EMBL" id="WFN37544.1"/>
    </source>
</evidence>
<keyword evidence="5" id="KW-0460">Magnesium</keyword>
<dbReference type="InterPro" id="IPR016055">
    <property type="entry name" value="A-D-PHexomutase_a/b/a-I/II/III"/>
</dbReference>
<evidence type="ECO:0000259" key="9">
    <source>
        <dbReference type="Pfam" id="PF02879"/>
    </source>
</evidence>
<dbReference type="PANTHER" id="PTHR43771:SF1">
    <property type="entry name" value="PHOSPHOMANNOMUTASE"/>
    <property type="match status" value="1"/>
</dbReference>
<dbReference type="InterPro" id="IPR005841">
    <property type="entry name" value="Alpha-D-phosphohexomutase_SF"/>
</dbReference>
<dbReference type="GeneID" id="79949516"/>
<evidence type="ECO:0000256" key="2">
    <source>
        <dbReference type="ARBA" id="ARBA00010231"/>
    </source>
</evidence>
<dbReference type="InterPro" id="IPR024086">
    <property type="entry name" value="GlmM_arc-type"/>
</dbReference>
<protein>
    <submittedName>
        <fullName evidence="11">Phosphoglucosamine mutase</fullName>
        <ecNumber evidence="11">5.4.2.10</ecNumber>
    </submittedName>
</protein>
<comment type="similarity">
    <text evidence="2">Belongs to the phosphohexose mutase family.</text>
</comment>